<keyword evidence="3" id="KW-0804">Transcription</keyword>
<dbReference type="InterPro" id="IPR018062">
    <property type="entry name" value="HTH_AraC-typ_CS"/>
</dbReference>
<dbReference type="STRING" id="1307763.L21SP4_00369"/>
<accession>A0A0G3EHI8</accession>
<dbReference type="SUPFAM" id="SSF51215">
    <property type="entry name" value="Regulatory protein AraC"/>
    <property type="match status" value="1"/>
</dbReference>
<dbReference type="EMBL" id="CP010904">
    <property type="protein sequence ID" value="AKJ63649.1"/>
    <property type="molecule type" value="Genomic_DNA"/>
</dbReference>
<keyword evidence="1" id="KW-0805">Transcription regulation</keyword>
<protein>
    <submittedName>
        <fullName evidence="5">AraC family trancriptional regulator</fullName>
    </submittedName>
</protein>
<dbReference type="InterPro" id="IPR020449">
    <property type="entry name" value="Tscrpt_reg_AraC-type_HTH"/>
</dbReference>
<dbReference type="InterPro" id="IPR014710">
    <property type="entry name" value="RmlC-like_jellyroll"/>
</dbReference>
<gene>
    <name evidence="5" type="ORF">L21SP4_00369</name>
</gene>
<evidence type="ECO:0000313" key="5">
    <source>
        <dbReference type="EMBL" id="AKJ63649.1"/>
    </source>
</evidence>
<sequence length="286" mass="32756">MTTARPDIYKVPVDRQLAGLPYKVAHDTITDEHPVALHHHELYEIFLVTEGPVRHLINDAEYELATRSVVLIRPDDLHTFRCARGRPSAQIVNVPFVTSLFRRAGELLSADQIAAVRQMKHGHAECLMTEWKALLAKVRWLEAEYRQHDSANTRILIGLVLDVVSILTAQTSDGDELPYWLRNAMNAMQLEENYLEGVPRLVELSGHSAEHVSRTMRRHLNRTPSAFVNQVRLQAAAHLLKTTEREVTDIIFEVGYESASHFNREFRKYYGVTARNYRNRAWNIGG</sequence>
<organism evidence="5 6">
    <name type="scientific">Kiritimatiella glycovorans</name>
    <dbReference type="NCBI Taxonomy" id="1307763"/>
    <lineage>
        <taxon>Bacteria</taxon>
        <taxon>Pseudomonadati</taxon>
        <taxon>Kiritimatiellota</taxon>
        <taxon>Kiritimatiellia</taxon>
        <taxon>Kiritimatiellales</taxon>
        <taxon>Kiritimatiellaceae</taxon>
        <taxon>Kiritimatiella</taxon>
    </lineage>
</organism>
<evidence type="ECO:0000256" key="2">
    <source>
        <dbReference type="ARBA" id="ARBA00023125"/>
    </source>
</evidence>
<dbReference type="KEGG" id="vbl:L21SP4_00369"/>
<dbReference type="PRINTS" id="PR00032">
    <property type="entry name" value="HTHARAC"/>
</dbReference>
<dbReference type="AlphaFoldDB" id="A0A0G3EHI8"/>
<proteinExistence type="predicted"/>
<dbReference type="SMART" id="SM00342">
    <property type="entry name" value="HTH_ARAC"/>
    <property type="match status" value="1"/>
</dbReference>
<evidence type="ECO:0000313" key="6">
    <source>
        <dbReference type="Proteomes" id="UP000035268"/>
    </source>
</evidence>
<dbReference type="SUPFAM" id="SSF46689">
    <property type="entry name" value="Homeodomain-like"/>
    <property type="match status" value="1"/>
</dbReference>
<dbReference type="InterPro" id="IPR009057">
    <property type="entry name" value="Homeodomain-like_sf"/>
</dbReference>
<keyword evidence="6" id="KW-1185">Reference proteome</keyword>
<dbReference type="Gene3D" id="2.60.120.10">
    <property type="entry name" value="Jelly Rolls"/>
    <property type="match status" value="1"/>
</dbReference>
<dbReference type="Proteomes" id="UP000035268">
    <property type="component" value="Chromosome"/>
</dbReference>
<dbReference type="InterPro" id="IPR003313">
    <property type="entry name" value="AraC-bd"/>
</dbReference>
<name>A0A0G3EHI8_9BACT</name>
<dbReference type="Pfam" id="PF02311">
    <property type="entry name" value="AraC_binding"/>
    <property type="match status" value="1"/>
</dbReference>
<dbReference type="PANTHER" id="PTHR43280:SF28">
    <property type="entry name" value="HTH-TYPE TRANSCRIPTIONAL ACTIVATOR RHAS"/>
    <property type="match status" value="1"/>
</dbReference>
<evidence type="ECO:0000256" key="1">
    <source>
        <dbReference type="ARBA" id="ARBA00023015"/>
    </source>
</evidence>
<dbReference type="RefSeq" id="WP_052881059.1">
    <property type="nucleotide sequence ID" value="NZ_CP010904.1"/>
</dbReference>
<dbReference type="PROSITE" id="PS00041">
    <property type="entry name" value="HTH_ARAC_FAMILY_1"/>
    <property type="match status" value="1"/>
</dbReference>
<dbReference type="Gene3D" id="1.10.10.60">
    <property type="entry name" value="Homeodomain-like"/>
    <property type="match status" value="2"/>
</dbReference>
<keyword evidence="2" id="KW-0238">DNA-binding</keyword>
<reference evidence="5 6" key="2">
    <citation type="journal article" date="2016" name="ISME J.">
        <title>Characterization of the first cultured representative of Verrucomicrobia subdivision 5 indicates the proposal of a novel phylum.</title>
        <authorList>
            <person name="Spring S."/>
            <person name="Bunk B."/>
            <person name="Sproer C."/>
            <person name="Schumann P."/>
            <person name="Rohde M."/>
            <person name="Tindall B.J."/>
            <person name="Klenk H.P."/>
        </authorList>
    </citation>
    <scope>NUCLEOTIDE SEQUENCE [LARGE SCALE GENOMIC DNA]</scope>
    <source>
        <strain evidence="5 6">L21-Fru-AB</strain>
    </source>
</reference>
<feature type="domain" description="HTH araC/xylS-type" evidence="4">
    <location>
        <begin position="175"/>
        <end position="280"/>
    </location>
</feature>
<dbReference type="InterPro" id="IPR037923">
    <property type="entry name" value="HTH-like"/>
</dbReference>
<dbReference type="GO" id="GO:0043565">
    <property type="term" value="F:sequence-specific DNA binding"/>
    <property type="evidence" value="ECO:0007669"/>
    <property type="project" value="InterPro"/>
</dbReference>
<evidence type="ECO:0000256" key="3">
    <source>
        <dbReference type="ARBA" id="ARBA00023163"/>
    </source>
</evidence>
<dbReference type="PANTHER" id="PTHR43280">
    <property type="entry name" value="ARAC-FAMILY TRANSCRIPTIONAL REGULATOR"/>
    <property type="match status" value="1"/>
</dbReference>
<dbReference type="Pfam" id="PF12833">
    <property type="entry name" value="HTH_18"/>
    <property type="match status" value="1"/>
</dbReference>
<dbReference type="OrthoDB" id="9816335at2"/>
<evidence type="ECO:0000259" key="4">
    <source>
        <dbReference type="PROSITE" id="PS01124"/>
    </source>
</evidence>
<dbReference type="GO" id="GO:0003700">
    <property type="term" value="F:DNA-binding transcription factor activity"/>
    <property type="evidence" value="ECO:0007669"/>
    <property type="project" value="InterPro"/>
</dbReference>
<dbReference type="InterPro" id="IPR018060">
    <property type="entry name" value="HTH_AraC"/>
</dbReference>
<dbReference type="PROSITE" id="PS01124">
    <property type="entry name" value="HTH_ARAC_FAMILY_2"/>
    <property type="match status" value="1"/>
</dbReference>
<reference evidence="6" key="1">
    <citation type="submission" date="2015-02" db="EMBL/GenBank/DDBJ databases">
        <title>Description and complete genome sequence of the first cultured representative of the subdivision 5 of the Verrucomicrobia phylum.</title>
        <authorList>
            <person name="Spring S."/>
            <person name="Bunk B."/>
            <person name="Sproer C."/>
            <person name="Klenk H.-P."/>
        </authorList>
    </citation>
    <scope>NUCLEOTIDE SEQUENCE [LARGE SCALE GENOMIC DNA]</scope>
    <source>
        <strain evidence="6">L21-Fru-AB</strain>
    </source>
</reference>